<evidence type="ECO:0000256" key="4">
    <source>
        <dbReference type="ARBA" id="ARBA00023136"/>
    </source>
</evidence>
<keyword evidence="8" id="KW-1185">Reference proteome</keyword>
<sequence length="293" mass="31724">MSSPSSSPNNARANLQASESTVIESAMSSATANSLPLLLFTCGAVSALTLKSPGFAKATGPSSRTAMAIMPPFFYWGLSSELEVIRGKREASWDLHNKSSSSPNVVPTSTPSPVATKDLSTVLPPSSTPYVAPVPTHVTPSEYLSEFGTKVQIVSGPTLSLHHKISNFLSANPFEVLLGVGVPTALVILKGQSGNKEIKASQMIMHTRVMGQGVAVTLLLSLMGFKAAVDYFGRFVTQEEADELVGDERRRRGKWVEDMERNARLEMERREGGIKRMKEMVKKRKEKKGEKGD</sequence>
<name>A0A9W7GGC4_9STRA</name>
<dbReference type="PROSITE" id="PS51503">
    <property type="entry name" value="HIG1"/>
    <property type="match status" value="1"/>
</dbReference>
<feature type="domain" description="HIG1" evidence="6">
    <location>
        <begin position="146"/>
        <end position="237"/>
    </location>
</feature>
<evidence type="ECO:0000256" key="3">
    <source>
        <dbReference type="ARBA" id="ARBA00022989"/>
    </source>
</evidence>
<evidence type="ECO:0000259" key="6">
    <source>
        <dbReference type="PROSITE" id="PS51503"/>
    </source>
</evidence>
<evidence type="ECO:0000256" key="2">
    <source>
        <dbReference type="ARBA" id="ARBA00022692"/>
    </source>
</evidence>
<comment type="caution">
    <text evidence="7">The sequence shown here is derived from an EMBL/GenBank/DDBJ whole genome shotgun (WGS) entry which is preliminary data.</text>
</comment>
<keyword evidence="4" id="KW-0472">Membrane</keyword>
<comment type="subcellular location">
    <subcellularLocation>
        <location evidence="1">Mitochondrion</location>
    </subcellularLocation>
</comment>
<keyword evidence="3" id="KW-1133">Transmembrane helix</keyword>
<dbReference type="AlphaFoldDB" id="A0A9W7GGC4"/>
<accession>A0A9W7GGC4</accession>
<dbReference type="GO" id="GO:0005739">
    <property type="term" value="C:mitochondrion"/>
    <property type="evidence" value="ECO:0007669"/>
    <property type="project" value="UniProtKB-SubCell"/>
</dbReference>
<evidence type="ECO:0000313" key="8">
    <source>
        <dbReference type="Proteomes" id="UP001165065"/>
    </source>
</evidence>
<reference evidence="8" key="1">
    <citation type="journal article" date="2023" name="Commun. Biol.">
        <title>Genome analysis of Parmales, the sister group of diatoms, reveals the evolutionary specialization of diatoms from phago-mixotrophs to photoautotrophs.</title>
        <authorList>
            <person name="Ban H."/>
            <person name="Sato S."/>
            <person name="Yoshikawa S."/>
            <person name="Yamada K."/>
            <person name="Nakamura Y."/>
            <person name="Ichinomiya M."/>
            <person name="Sato N."/>
            <person name="Blanc-Mathieu R."/>
            <person name="Endo H."/>
            <person name="Kuwata A."/>
            <person name="Ogata H."/>
        </authorList>
    </citation>
    <scope>NUCLEOTIDE SEQUENCE [LARGE SCALE GENOMIC DNA]</scope>
</reference>
<dbReference type="Proteomes" id="UP001165065">
    <property type="component" value="Unassembled WGS sequence"/>
</dbReference>
<feature type="region of interest" description="Disordered" evidence="5">
    <location>
        <begin position="267"/>
        <end position="293"/>
    </location>
</feature>
<protein>
    <recommendedName>
        <fullName evidence="6">HIG1 domain-containing protein</fullName>
    </recommendedName>
</protein>
<proteinExistence type="predicted"/>
<dbReference type="InterPro" id="IPR007667">
    <property type="entry name" value="Hypoxia_induced_domain"/>
</dbReference>
<keyword evidence="2" id="KW-0812">Transmembrane</keyword>
<evidence type="ECO:0000256" key="5">
    <source>
        <dbReference type="SAM" id="MobiDB-lite"/>
    </source>
</evidence>
<evidence type="ECO:0000313" key="7">
    <source>
        <dbReference type="EMBL" id="GMI43723.1"/>
    </source>
</evidence>
<evidence type="ECO:0000256" key="1">
    <source>
        <dbReference type="ARBA" id="ARBA00004173"/>
    </source>
</evidence>
<organism evidence="7 8">
    <name type="scientific">Triparma columacea</name>
    <dbReference type="NCBI Taxonomy" id="722753"/>
    <lineage>
        <taxon>Eukaryota</taxon>
        <taxon>Sar</taxon>
        <taxon>Stramenopiles</taxon>
        <taxon>Ochrophyta</taxon>
        <taxon>Bolidophyceae</taxon>
        <taxon>Parmales</taxon>
        <taxon>Triparmaceae</taxon>
        <taxon>Triparma</taxon>
    </lineage>
</organism>
<gene>
    <name evidence="7" type="ORF">TrCOL_g13533</name>
</gene>
<dbReference type="OrthoDB" id="36576at2759"/>
<dbReference type="EMBL" id="BRYA01001460">
    <property type="protein sequence ID" value="GMI43723.1"/>
    <property type="molecule type" value="Genomic_DNA"/>
</dbReference>
<feature type="compositionally biased region" description="Basic and acidic residues" evidence="5">
    <location>
        <begin position="267"/>
        <end position="280"/>
    </location>
</feature>